<reference evidence="4" key="2">
    <citation type="submission" date="2020-05" db="UniProtKB">
        <authorList>
            <consortium name="EnsemblMetazoa"/>
        </authorList>
    </citation>
    <scope>IDENTIFICATION</scope>
    <source>
        <strain evidence="4">wikel</strain>
    </source>
</reference>
<dbReference type="GO" id="GO:0016887">
    <property type="term" value="F:ATP hydrolysis activity"/>
    <property type="evidence" value="ECO:0007669"/>
    <property type="project" value="InterPro"/>
</dbReference>
<keyword evidence="5" id="KW-1185">Reference proteome</keyword>
<name>B7PJK0_IXOSC</name>
<dbReference type="InterPro" id="IPR003959">
    <property type="entry name" value="ATPase_AAA_core"/>
</dbReference>
<dbReference type="KEGG" id="isc:8029893"/>
<protein>
    <recommendedName>
        <fullName evidence="2">ATPase AAA-type core domain-containing protein</fullName>
    </recommendedName>
</protein>
<accession>B7PJK0</accession>
<evidence type="ECO:0000313" key="4">
    <source>
        <dbReference type="EnsemblMetazoa" id="ISCW005189-PA"/>
    </source>
</evidence>
<dbReference type="Pfam" id="PF00004">
    <property type="entry name" value="AAA"/>
    <property type="match status" value="1"/>
</dbReference>
<dbReference type="InParanoid" id="B7PJK0"/>
<dbReference type="EMBL" id="ABJB010265108">
    <property type="status" value="NOT_ANNOTATED_CDS"/>
    <property type="molecule type" value="Genomic_DNA"/>
</dbReference>
<dbReference type="GO" id="GO:0005634">
    <property type="term" value="C:nucleus"/>
    <property type="evidence" value="ECO:0000318"/>
    <property type="project" value="GO_Central"/>
</dbReference>
<dbReference type="STRING" id="6945.B7PJK0"/>
<sequence>MEVNSDPCHGRPKRSSRKIPIVYDEEADEFVEHDQKKRATPNRSTRKKRAAPKRTARRDASKSARSNQSDDSNAFCKAAESQAWPDKYRPSKSCRFVGNNAAIAELRSWLATWKERHAQWTLSKKPRQSQSDSEDSTEAPSNCLLLTGPPGVGKTSAVYYLAEELGYKVLEVHASSERTGRKILSQLQEATQSHHVEGTKLSLGSLQACFAAAPARAPQVCVSTAPSTGQPEAPARKRGRPPKNPKAGPLQKLFRQASLQAVPQQVLVEQQTKSKSSPKETPKATITGYFAVKTEEKSVPKISVVPKESVGPKESLKGTLLDYFGGSTRKKESFQATSATKPVQNLCGLVSSGEIRKHVPPSSPHDEDCDVVVVGVSTQACKPLADNKQVPKSVMRLSSKLKDDDKDNDVCLVSCAGQAASTELKGVCEKPICSARKERKTKSPSPTKVQEPLNQSHECSKSNLSYSSSSIILFDDVDSVFAQDDGFWSAVESVLSSTKKPVVFTATRDIWQVRSKLPSHCPVVEFATPTCGEVVELLEEICSLEGIGQPSAVELDFLVQYHHCDVRRCLSELQLRSALRPETPSVPKPSMLSLGDLPLGDKLQNILHLDSCAEFVEAQLMFEELGLDLAYLSLPGLLPFPVIEAQQEQSVAEISDESERRVSALDVSWLSDRESGEETDVVETCKVETEAKLAAENSGPRAELSKHCLGLLAEMFDSFSVVDCLAGRLGLGAANTQPPDRIHAWQDGAVSPVDERTYSSAASECLAYIEACSAKLRARQLRRLVGEAAPETSELGFVVTDIAPSLSNLYNVAESGRVLESKRRQIVECAVPASVAINSSAMLDFISALRSICALERKRMGSNNKRSRRFFHYLDSCSLFLADNVVDSLCAGLG</sequence>
<feature type="domain" description="ATPase AAA-type core" evidence="2">
    <location>
        <begin position="144"/>
        <end position="190"/>
    </location>
</feature>
<organism>
    <name type="scientific">Ixodes scapularis</name>
    <name type="common">Black-legged tick</name>
    <name type="synonym">Deer tick</name>
    <dbReference type="NCBI Taxonomy" id="6945"/>
    <lineage>
        <taxon>Eukaryota</taxon>
        <taxon>Metazoa</taxon>
        <taxon>Ecdysozoa</taxon>
        <taxon>Arthropoda</taxon>
        <taxon>Chelicerata</taxon>
        <taxon>Arachnida</taxon>
        <taxon>Acari</taxon>
        <taxon>Parasitiformes</taxon>
        <taxon>Ixodida</taxon>
        <taxon>Ixodoidea</taxon>
        <taxon>Ixodidae</taxon>
        <taxon>Ixodinae</taxon>
        <taxon>Ixodes</taxon>
    </lineage>
</organism>
<evidence type="ECO:0000313" key="5">
    <source>
        <dbReference type="Proteomes" id="UP000001555"/>
    </source>
</evidence>
<dbReference type="Gene3D" id="3.40.50.300">
    <property type="entry name" value="P-loop containing nucleotide triphosphate hydrolases"/>
    <property type="match status" value="2"/>
</dbReference>
<dbReference type="HOGENOM" id="CLU_348385_0_0_1"/>
<feature type="compositionally biased region" description="Polar residues" evidence="1">
    <location>
        <begin position="63"/>
        <end position="72"/>
    </location>
</feature>
<dbReference type="SUPFAM" id="SSF52540">
    <property type="entry name" value="P-loop containing nucleoside triphosphate hydrolases"/>
    <property type="match status" value="1"/>
</dbReference>
<dbReference type="PANTHER" id="PTHR23389:SF21">
    <property type="entry name" value="ATPASE FAMILY AAA DOMAIN-CONTAINING PROTEIN 5"/>
    <property type="match status" value="1"/>
</dbReference>
<dbReference type="GO" id="GO:0061860">
    <property type="term" value="F:DNA clamp unloader activity"/>
    <property type="evidence" value="ECO:0000318"/>
    <property type="project" value="GO_Central"/>
</dbReference>
<feature type="region of interest" description="Disordered" evidence="1">
    <location>
        <begin position="120"/>
        <end position="145"/>
    </location>
</feature>
<dbReference type="CDD" id="cd00009">
    <property type="entry name" value="AAA"/>
    <property type="match status" value="1"/>
</dbReference>
<proteinExistence type="predicted"/>
<dbReference type="InterPro" id="IPR027417">
    <property type="entry name" value="P-loop_NTPase"/>
</dbReference>
<dbReference type="GO" id="GO:0005524">
    <property type="term" value="F:ATP binding"/>
    <property type="evidence" value="ECO:0007669"/>
    <property type="project" value="InterPro"/>
</dbReference>
<dbReference type="VEuPathDB" id="VectorBase:ISCI005189"/>
<dbReference type="VEuPathDB" id="VectorBase:ISCW005189"/>
<evidence type="ECO:0000259" key="2">
    <source>
        <dbReference type="Pfam" id="PF00004"/>
    </source>
</evidence>
<feature type="region of interest" description="Disordered" evidence="1">
    <location>
        <begin position="1"/>
        <end position="20"/>
    </location>
</feature>
<dbReference type="Proteomes" id="UP000001555">
    <property type="component" value="Unassembled WGS sequence"/>
</dbReference>
<dbReference type="GO" id="GO:0003677">
    <property type="term" value="F:DNA binding"/>
    <property type="evidence" value="ECO:0000318"/>
    <property type="project" value="GO_Central"/>
</dbReference>
<gene>
    <name evidence="4" type="primary">8029893</name>
    <name evidence="3" type="ORF">IscW_ISCW005189</name>
</gene>
<feature type="compositionally biased region" description="Basic residues" evidence="1">
    <location>
        <begin position="38"/>
        <end position="56"/>
    </location>
</feature>
<evidence type="ECO:0000313" key="3">
    <source>
        <dbReference type="EMBL" id="EEC06772.1"/>
    </source>
</evidence>
<dbReference type="PANTHER" id="PTHR23389">
    <property type="entry name" value="CHROMOSOME TRANSMISSION FIDELITY FACTOR 18"/>
    <property type="match status" value="1"/>
</dbReference>
<dbReference type="EnsemblMetazoa" id="ISCW005189-RA">
    <property type="protein sequence ID" value="ISCW005189-PA"/>
    <property type="gene ID" value="ISCW005189"/>
</dbReference>
<reference evidence="3 5" key="1">
    <citation type="submission" date="2008-03" db="EMBL/GenBank/DDBJ databases">
        <title>Annotation of Ixodes scapularis.</title>
        <authorList>
            <consortium name="Ixodes scapularis Genome Project Consortium"/>
            <person name="Caler E."/>
            <person name="Hannick L.I."/>
            <person name="Bidwell S."/>
            <person name="Joardar V."/>
            <person name="Thiagarajan M."/>
            <person name="Amedeo P."/>
            <person name="Galinsky K.J."/>
            <person name="Schobel S."/>
            <person name="Inman J."/>
            <person name="Hostetler J."/>
            <person name="Miller J."/>
            <person name="Hammond M."/>
            <person name="Megy K."/>
            <person name="Lawson D."/>
            <person name="Kodira C."/>
            <person name="Sutton G."/>
            <person name="Meyer J."/>
            <person name="Hill C.A."/>
            <person name="Birren B."/>
            <person name="Nene V."/>
            <person name="Collins F."/>
            <person name="Alarcon-Chaidez F."/>
            <person name="Wikel S."/>
            <person name="Strausberg R."/>
        </authorList>
    </citation>
    <scope>NUCLEOTIDE SEQUENCE [LARGE SCALE GENOMIC DNA]</scope>
    <source>
        <strain evidence="5">Wikel</strain>
        <strain evidence="3">Wikel colony</strain>
    </source>
</reference>
<dbReference type="PaxDb" id="6945-B7PJK0"/>
<feature type="region of interest" description="Disordered" evidence="1">
    <location>
        <begin position="222"/>
        <end position="249"/>
    </location>
</feature>
<dbReference type="OrthoDB" id="9996895at2759"/>
<dbReference type="EMBL" id="DS727175">
    <property type="protein sequence ID" value="EEC06772.1"/>
    <property type="molecule type" value="Genomic_DNA"/>
</dbReference>
<dbReference type="AlphaFoldDB" id="B7PJK0"/>
<dbReference type="VEuPathDB" id="VectorBase:ISCP_012054"/>
<evidence type="ECO:0000256" key="1">
    <source>
        <dbReference type="SAM" id="MobiDB-lite"/>
    </source>
</evidence>
<feature type="region of interest" description="Disordered" evidence="1">
    <location>
        <begin position="30"/>
        <end position="74"/>
    </location>
</feature>